<reference evidence="1 2" key="1">
    <citation type="journal article" date="2022" name="Front. Cell. Infect. Microbiol.">
        <title>The Genomes of Two Strains of Taenia crassiceps the Animal Model for the Study of Human Cysticercosis.</title>
        <authorList>
            <person name="Bobes R.J."/>
            <person name="Estrada K."/>
            <person name="Rios-Valencia D.G."/>
            <person name="Calderon-Gallegos A."/>
            <person name="de la Torre P."/>
            <person name="Carrero J.C."/>
            <person name="Sanchez-Flores A."/>
            <person name="Laclette J.P."/>
        </authorList>
    </citation>
    <scope>NUCLEOTIDE SEQUENCE [LARGE SCALE GENOMIC DNA]</scope>
    <source>
        <strain evidence="1">WFUcys</strain>
    </source>
</reference>
<accession>A0ABR4Q7T4</accession>
<name>A0ABR4Q7T4_9CEST</name>
<sequence length="153" mass="16636">MKQRKKHGGNDTDSQHILRTARRAGAQMSSELLACARRTVKSGRIPIVVVALSVLKEWRASAELAAFVVLLQSANTRMCSHVAPDNVDICFIHTPSNPAKAASAIAKAFYKINTGNGSSTIPWKPEIWYSACPTASFPPGFYQCNQSEAHPPD</sequence>
<proteinExistence type="predicted"/>
<protein>
    <submittedName>
        <fullName evidence="1">Uncharacterized protein</fullName>
    </submittedName>
</protein>
<gene>
    <name evidence="1" type="ORF">TcWFU_002313</name>
</gene>
<dbReference type="Proteomes" id="UP001651158">
    <property type="component" value="Unassembled WGS sequence"/>
</dbReference>
<dbReference type="EMBL" id="JAKROA010000007">
    <property type="protein sequence ID" value="KAL5105696.1"/>
    <property type="molecule type" value="Genomic_DNA"/>
</dbReference>
<evidence type="ECO:0000313" key="2">
    <source>
        <dbReference type="Proteomes" id="UP001651158"/>
    </source>
</evidence>
<evidence type="ECO:0000313" key="1">
    <source>
        <dbReference type="EMBL" id="KAL5105696.1"/>
    </source>
</evidence>
<comment type="caution">
    <text evidence="1">The sequence shown here is derived from an EMBL/GenBank/DDBJ whole genome shotgun (WGS) entry which is preliminary data.</text>
</comment>
<organism evidence="1 2">
    <name type="scientific">Taenia crassiceps</name>
    <dbReference type="NCBI Taxonomy" id="6207"/>
    <lineage>
        <taxon>Eukaryota</taxon>
        <taxon>Metazoa</taxon>
        <taxon>Spiralia</taxon>
        <taxon>Lophotrochozoa</taxon>
        <taxon>Platyhelminthes</taxon>
        <taxon>Cestoda</taxon>
        <taxon>Eucestoda</taxon>
        <taxon>Cyclophyllidea</taxon>
        <taxon>Taeniidae</taxon>
        <taxon>Taenia</taxon>
    </lineage>
</organism>
<keyword evidence="2" id="KW-1185">Reference proteome</keyword>